<keyword evidence="1" id="KW-0472">Membrane</keyword>
<sequence length="55" mass="6273">MLSDKENPGSKISWIVRNLGYTFQFMFCFLLSQGPAMLTVVAVYECYTSSLEKDL</sequence>
<dbReference type="EnsemblPlants" id="TuG1812G0100003540.01.T02">
    <property type="protein sequence ID" value="TuG1812G0100003540.01.T02"/>
    <property type="gene ID" value="TuG1812G0100003540.01"/>
</dbReference>
<reference evidence="2" key="2">
    <citation type="submission" date="2018-03" db="EMBL/GenBank/DDBJ databases">
        <title>The Triticum urartu genome reveals the dynamic nature of wheat genome evolution.</title>
        <authorList>
            <person name="Ling H."/>
            <person name="Ma B."/>
            <person name="Shi X."/>
            <person name="Liu H."/>
            <person name="Dong L."/>
            <person name="Sun H."/>
            <person name="Cao Y."/>
            <person name="Gao Q."/>
            <person name="Zheng S."/>
            <person name="Li Y."/>
            <person name="Yu Y."/>
            <person name="Du H."/>
            <person name="Qi M."/>
            <person name="Li Y."/>
            <person name="Yu H."/>
            <person name="Cui Y."/>
            <person name="Wang N."/>
            <person name="Chen C."/>
            <person name="Wu H."/>
            <person name="Zhao Y."/>
            <person name="Zhang J."/>
            <person name="Li Y."/>
            <person name="Zhou W."/>
            <person name="Zhang B."/>
            <person name="Hu W."/>
            <person name="Eijk M."/>
            <person name="Tang J."/>
            <person name="Witsenboer H."/>
            <person name="Zhao S."/>
            <person name="Li Z."/>
            <person name="Zhang A."/>
            <person name="Wang D."/>
            <person name="Liang C."/>
        </authorList>
    </citation>
    <scope>NUCLEOTIDE SEQUENCE [LARGE SCALE GENOMIC DNA]</scope>
    <source>
        <strain evidence="2">cv. G1812</strain>
    </source>
</reference>
<proteinExistence type="predicted"/>
<reference evidence="3" key="1">
    <citation type="journal article" date="2013" name="Nature">
        <title>Draft genome of the wheat A-genome progenitor Triticum urartu.</title>
        <authorList>
            <person name="Ling H.Q."/>
            <person name="Zhao S."/>
            <person name="Liu D."/>
            <person name="Wang J."/>
            <person name="Sun H."/>
            <person name="Zhang C."/>
            <person name="Fan H."/>
            <person name="Li D."/>
            <person name="Dong L."/>
            <person name="Tao Y."/>
            <person name="Gao C."/>
            <person name="Wu H."/>
            <person name="Li Y."/>
            <person name="Cui Y."/>
            <person name="Guo X."/>
            <person name="Zheng S."/>
            <person name="Wang B."/>
            <person name="Yu K."/>
            <person name="Liang Q."/>
            <person name="Yang W."/>
            <person name="Lou X."/>
            <person name="Chen J."/>
            <person name="Feng M."/>
            <person name="Jian J."/>
            <person name="Zhang X."/>
            <person name="Luo G."/>
            <person name="Jiang Y."/>
            <person name="Liu J."/>
            <person name="Wang Z."/>
            <person name="Sha Y."/>
            <person name="Zhang B."/>
            <person name="Wu H."/>
            <person name="Tang D."/>
            <person name="Shen Q."/>
            <person name="Xue P."/>
            <person name="Zou S."/>
            <person name="Wang X."/>
            <person name="Liu X."/>
            <person name="Wang F."/>
            <person name="Yang Y."/>
            <person name="An X."/>
            <person name="Dong Z."/>
            <person name="Zhang K."/>
            <person name="Zhang X."/>
            <person name="Luo M.C."/>
            <person name="Dvorak J."/>
            <person name="Tong Y."/>
            <person name="Wang J."/>
            <person name="Yang H."/>
            <person name="Li Z."/>
            <person name="Wang D."/>
            <person name="Zhang A."/>
            <person name="Wang J."/>
        </authorList>
    </citation>
    <scope>NUCLEOTIDE SEQUENCE</scope>
    <source>
        <strain evidence="3">cv. G1812</strain>
    </source>
</reference>
<reference evidence="2" key="3">
    <citation type="submission" date="2022-06" db="UniProtKB">
        <authorList>
            <consortium name="EnsemblPlants"/>
        </authorList>
    </citation>
    <scope>IDENTIFICATION</scope>
</reference>
<evidence type="ECO:0000313" key="2">
    <source>
        <dbReference type="EnsemblPlants" id="TuG1812G0100003540.01.T02"/>
    </source>
</evidence>
<feature type="transmembrane region" description="Helical" evidence="1">
    <location>
        <begin position="21"/>
        <end position="44"/>
    </location>
</feature>
<name>A0A8R7P6B3_TRIUA</name>
<dbReference type="Gramene" id="TuG1812G0100003540.01.T02">
    <property type="protein sequence ID" value="TuG1812G0100003540.01.T02"/>
    <property type="gene ID" value="TuG1812G0100003540.01"/>
</dbReference>
<dbReference type="AlphaFoldDB" id="A0A8R7P6B3"/>
<organism evidence="2 3">
    <name type="scientific">Triticum urartu</name>
    <name type="common">Red wild einkorn</name>
    <name type="synonym">Crithodium urartu</name>
    <dbReference type="NCBI Taxonomy" id="4572"/>
    <lineage>
        <taxon>Eukaryota</taxon>
        <taxon>Viridiplantae</taxon>
        <taxon>Streptophyta</taxon>
        <taxon>Embryophyta</taxon>
        <taxon>Tracheophyta</taxon>
        <taxon>Spermatophyta</taxon>
        <taxon>Magnoliopsida</taxon>
        <taxon>Liliopsida</taxon>
        <taxon>Poales</taxon>
        <taxon>Poaceae</taxon>
        <taxon>BOP clade</taxon>
        <taxon>Pooideae</taxon>
        <taxon>Triticodae</taxon>
        <taxon>Triticeae</taxon>
        <taxon>Triticinae</taxon>
        <taxon>Triticum</taxon>
    </lineage>
</organism>
<keyword evidence="1" id="KW-0812">Transmembrane</keyword>
<keyword evidence="1" id="KW-1133">Transmembrane helix</keyword>
<evidence type="ECO:0000313" key="3">
    <source>
        <dbReference type="Proteomes" id="UP000015106"/>
    </source>
</evidence>
<keyword evidence="3" id="KW-1185">Reference proteome</keyword>
<accession>A0A8R7P6B3</accession>
<evidence type="ECO:0000256" key="1">
    <source>
        <dbReference type="SAM" id="Phobius"/>
    </source>
</evidence>
<protein>
    <submittedName>
        <fullName evidence="2">Uncharacterized protein</fullName>
    </submittedName>
</protein>
<dbReference type="Proteomes" id="UP000015106">
    <property type="component" value="Chromosome 1"/>
</dbReference>